<dbReference type="AlphaFoldDB" id="A0A0N8H658"/>
<dbReference type="SUPFAM" id="SSF75304">
    <property type="entry name" value="Amidase signature (AS) enzymes"/>
    <property type="match status" value="1"/>
</dbReference>
<dbReference type="STRING" id="78410.A0A0N8H658"/>
<evidence type="ECO:0000313" key="3">
    <source>
        <dbReference type="Proteomes" id="UP000050424"/>
    </source>
</evidence>
<dbReference type="InterPro" id="IPR036928">
    <property type="entry name" value="AS_sf"/>
</dbReference>
<sequence>MKPSTEPSQLNVEALDLEGIIRGLDNGDFTSQDLVDAYLERIERFNDQAYAVACINPDARAIAIQREQERVAGTILGGWSALFGQALGGFYAEQDPQGSSSGSAIALSLNMASVAIGAETCGSILYPTQRNSIVGLASRARTIPINPEQDSIGPLSRSVKDSAIILQIKAGGDKNDLATEDIPFGDRIPNYLSSCRKSGLQGVRVVVPQVVYKVANSDPEVDETFWVAVAAIKSLGATVVDDADFDIWKSSAGLREDLFGDVMLPYEVFFKTLKVNPHGINNVSDVIEFTKKELLERYSDFGAE</sequence>
<evidence type="ECO:0000313" key="2">
    <source>
        <dbReference type="EMBL" id="KPM38052.1"/>
    </source>
</evidence>
<name>A0A0N8H658_9HYPO</name>
<organism evidence="2 3">
    <name type="scientific">Neonectria ditissima</name>
    <dbReference type="NCBI Taxonomy" id="78410"/>
    <lineage>
        <taxon>Eukaryota</taxon>
        <taxon>Fungi</taxon>
        <taxon>Dikarya</taxon>
        <taxon>Ascomycota</taxon>
        <taxon>Pezizomycotina</taxon>
        <taxon>Sordariomycetes</taxon>
        <taxon>Hypocreomycetidae</taxon>
        <taxon>Hypocreales</taxon>
        <taxon>Nectriaceae</taxon>
        <taxon>Neonectria</taxon>
    </lineage>
</organism>
<dbReference type="Gene3D" id="3.90.1300.10">
    <property type="entry name" value="Amidase signature (AS) domain"/>
    <property type="match status" value="2"/>
</dbReference>
<proteinExistence type="predicted"/>
<dbReference type="Proteomes" id="UP000050424">
    <property type="component" value="Unassembled WGS sequence"/>
</dbReference>
<reference evidence="2 3" key="1">
    <citation type="submission" date="2015-09" db="EMBL/GenBank/DDBJ databases">
        <title>Draft genome of a European isolate of the apple canker pathogen Neonectria ditissima.</title>
        <authorList>
            <person name="Gomez-Cortecero A."/>
            <person name="Harrison R.J."/>
            <person name="Armitage A.D."/>
        </authorList>
    </citation>
    <scope>NUCLEOTIDE SEQUENCE [LARGE SCALE GENOMIC DNA]</scope>
    <source>
        <strain evidence="2 3">R09/05</strain>
    </source>
</reference>
<gene>
    <name evidence="2" type="ORF">AK830_g8521</name>
</gene>
<dbReference type="EMBL" id="LKCW01000146">
    <property type="protein sequence ID" value="KPM38052.1"/>
    <property type="molecule type" value="Genomic_DNA"/>
</dbReference>
<evidence type="ECO:0000259" key="1">
    <source>
        <dbReference type="Pfam" id="PF01425"/>
    </source>
</evidence>
<protein>
    <recommendedName>
        <fullName evidence="1">Amidase domain-containing protein</fullName>
    </recommendedName>
</protein>
<accession>A0A0N8H658</accession>
<dbReference type="PANTHER" id="PTHR42678">
    <property type="entry name" value="AMIDASE"/>
    <property type="match status" value="1"/>
</dbReference>
<dbReference type="InterPro" id="IPR023631">
    <property type="entry name" value="Amidase_dom"/>
</dbReference>
<dbReference type="PANTHER" id="PTHR42678:SF34">
    <property type="entry name" value="OS04G0183300 PROTEIN"/>
    <property type="match status" value="1"/>
</dbReference>
<dbReference type="Pfam" id="PF01425">
    <property type="entry name" value="Amidase"/>
    <property type="match status" value="1"/>
</dbReference>
<dbReference type="OrthoDB" id="5078048at2759"/>
<keyword evidence="3" id="KW-1185">Reference proteome</keyword>
<feature type="domain" description="Amidase" evidence="1">
    <location>
        <begin position="82"/>
        <end position="241"/>
    </location>
</feature>
<comment type="caution">
    <text evidence="2">The sequence shown here is derived from an EMBL/GenBank/DDBJ whole genome shotgun (WGS) entry which is preliminary data.</text>
</comment>